<name>A0ACA9YBN7_9ASCO</name>
<accession>A0ACA9YBN7</accession>
<sequence>MLFGFSNILYLGLLLTNAVAVLSEDRFLQRIGWGSQTSQTGYNQYGGSSVKERLISLINATRTVSRFPLIVLNMVVIVYLILLG</sequence>
<comment type="caution">
    <text evidence="1">The sequence shown here is derived from an EMBL/GenBank/DDBJ whole genome shotgun (WGS) entry which is preliminary data.</text>
</comment>
<organism evidence="1 2">
    <name type="scientific">[Candida] jaroonii</name>
    <dbReference type="NCBI Taxonomy" id="467808"/>
    <lineage>
        <taxon>Eukaryota</taxon>
        <taxon>Fungi</taxon>
        <taxon>Dikarya</taxon>
        <taxon>Ascomycota</taxon>
        <taxon>Saccharomycotina</taxon>
        <taxon>Pichiomycetes</taxon>
        <taxon>Debaryomycetaceae</taxon>
        <taxon>Yamadazyma</taxon>
    </lineage>
</organism>
<keyword evidence="2" id="KW-1185">Reference proteome</keyword>
<reference evidence="1" key="1">
    <citation type="submission" date="2022-06" db="EMBL/GenBank/DDBJ databases">
        <authorList>
            <person name="Legras J.-L."/>
            <person name="Devillers H."/>
            <person name="Grondin C."/>
        </authorList>
    </citation>
    <scope>NUCLEOTIDE SEQUENCE</scope>
    <source>
        <strain evidence="1">CLIB 1444</strain>
    </source>
</reference>
<evidence type="ECO:0000313" key="1">
    <source>
        <dbReference type="EMBL" id="CAH6722164.1"/>
    </source>
</evidence>
<gene>
    <name evidence="1" type="ORF">CLIB1444_08S03334</name>
</gene>
<proteinExistence type="predicted"/>
<dbReference type="EMBL" id="CALSDN010000008">
    <property type="protein sequence ID" value="CAH6722164.1"/>
    <property type="molecule type" value="Genomic_DNA"/>
</dbReference>
<dbReference type="Proteomes" id="UP001152531">
    <property type="component" value="Unassembled WGS sequence"/>
</dbReference>
<evidence type="ECO:0000313" key="2">
    <source>
        <dbReference type="Proteomes" id="UP001152531"/>
    </source>
</evidence>
<protein>
    <submittedName>
        <fullName evidence="1">Protein transport protein Yos1p</fullName>
    </submittedName>
</protein>